<dbReference type="AlphaFoldDB" id="A0A0M6Z9B5"/>
<accession>A0A0M6Z9B5</accession>
<organism evidence="1 2">
    <name type="scientific">Roseibium album</name>
    <dbReference type="NCBI Taxonomy" id="311410"/>
    <lineage>
        <taxon>Bacteria</taxon>
        <taxon>Pseudomonadati</taxon>
        <taxon>Pseudomonadota</taxon>
        <taxon>Alphaproteobacteria</taxon>
        <taxon>Hyphomicrobiales</taxon>
        <taxon>Stappiaceae</taxon>
        <taxon>Roseibium</taxon>
    </lineage>
</organism>
<evidence type="ECO:0000313" key="1">
    <source>
        <dbReference type="EMBL" id="CTQ67270.1"/>
    </source>
</evidence>
<dbReference type="EMBL" id="CXWC01000002">
    <property type="protein sequence ID" value="CTQ67270.1"/>
    <property type="molecule type" value="Genomic_DNA"/>
</dbReference>
<sequence length="144" mass="15783">MGNFARGTGSLMGLVVLAGLMIPLSDKAMADSCWDHNGSLMRLQAQGNQRWLSYEIPRDVLRPAGVQRGTLLFNGVKNGNWYSGTARVFSKFCPGSPLEYSVEGPVRGDQLQVTVSGSREVFNQCRPTGQYTSDTLVFTFSHDC</sequence>
<dbReference type="GeneID" id="97668824"/>
<evidence type="ECO:0000313" key="2">
    <source>
        <dbReference type="Proteomes" id="UP000049983"/>
    </source>
</evidence>
<dbReference type="RefSeq" id="WP_055115357.1">
    <property type="nucleotide sequence ID" value="NZ_CXWA01000002.1"/>
</dbReference>
<name>A0A0M6Z9B5_9HYPH</name>
<reference evidence="2" key="1">
    <citation type="submission" date="2015-07" db="EMBL/GenBank/DDBJ databases">
        <authorList>
            <person name="Rodrigo-Torres Lidia"/>
            <person name="Arahal R.David."/>
        </authorList>
    </citation>
    <scope>NUCLEOTIDE SEQUENCE [LARGE SCALE GENOMIC DNA]</scope>
    <source>
        <strain evidence="2">CECT 5096</strain>
    </source>
</reference>
<keyword evidence="2" id="KW-1185">Reference proteome</keyword>
<gene>
    <name evidence="1" type="ORF">LA5096_01401</name>
</gene>
<dbReference type="Proteomes" id="UP000049983">
    <property type="component" value="Unassembled WGS sequence"/>
</dbReference>
<proteinExistence type="predicted"/>
<protein>
    <submittedName>
        <fullName evidence="1">Uncharacterized protein</fullName>
    </submittedName>
</protein>